<dbReference type="KEGG" id="dtm:BJL86_1897"/>
<feature type="domain" description="FAD-binding" evidence="3">
    <location>
        <begin position="294"/>
        <end position="384"/>
    </location>
</feature>
<evidence type="ECO:0000313" key="5">
    <source>
        <dbReference type="Proteomes" id="UP000186104"/>
    </source>
</evidence>
<dbReference type="Gene3D" id="3.50.50.60">
    <property type="entry name" value="FAD/NAD(P)-binding domain"/>
    <property type="match status" value="2"/>
</dbReference>
<dbReference type="SUPFAM" id="SSF54373">
    <property type="entry name" value="FAD-linked reductases, C-terminal domain"/>
    <property type="match status" value="1"/>
</dbReference>
<evidence type="ECO:0000313" key="4">
    <source>
        <dbReference type="EMBL" id="ANI92668.1"/>
    </source>
</evidence>
<evidence type="ECO:0000259" key="3">
    <source>
        <dbReference type="Pfam" id="PF01494"/>
    </source>
</evidence>
<dbReference type="Proteomes" id="UP000186104">
    <property type="component" value="Chromosome"/>
</dbReference>
<sequence>MNAGAGAAWTTGSMRPLCLLRDERTTLTSTLERPVAVIVVGGSLAGLMAGIALARQGHDVTLLERAQRHRPSGAALSVSESALRRILGPDHARAAARMAGPRDGDARADVPSTWAGLYEGLCRAAESEPRINLLHGARATGIGQDGDRAWASTDDGRRFEAGVLVGADGHRSLVRSAVAPDKPDALFAGYGLWLGVASERDLDYGGRWPGRFDILDSGDHVLLGYPLASPDGSTEPGERRLGWAWYDGTRNALFRRLGAVRGTAAHHSLRAADLDAGVVRELEREAGRRWPRPWRDAILDSMRRSEFAGTPIAEYVPEKLANGRIVLVGDAAHVPTPMTGRGFATSLDDAEALARHLRDVVAAGGPAALEAYEAERLAPARSLVLGGQGFSRSFTRAA</sequence>
<dbReference type="Pfam" id="PF01494">
    <property type="entry name" value="FAD_binding_3"/>
    <property type="match status" value="1"/>
</dbReference>
<dbReference type="GO" id="GO:0071949">
    <property type="term" value="F:FAD binding"/>
    <property type="evidence" value="ECO:0007669"/>
    <property type="project" value="InterPro"/>
</dbReference>
<dbReference type="EMBL" id="CP015961">
    <property type="protein sequence ID" value="ANI92668.1"/>
    <property type="molecule type" value="Genomic_DNA"/>
</dbReference>
<dbReference type="PANTHER" id="PTHR13789:SF309">
    <property type="entry name" value="PUTATIVE (AFU_ORTHOLOGUE AFUA_6G14510)-RELATED"/>
    <property type="match status" value="1"/>
</dbReference>
<dbReference type="STRING" id="499555.BJL86_1897"/>
<organism evidence="4 5">
    <name type="scientific">Dietzia timorensis</name>
    <dbReference type="NCBI Taxonomy" id="499555"/>
    <lineage>
        <taxon>Bacteria</taxon>
        <taxon>Bacillati</taxon>
        <taxon>Actinomycetota</taxon>
        <taxon>Actinomycetes</taxon>
        <taxon>Mycobacteriales</taxon>
        <taxon>Dietziaceae</taxon>
        <taxon>Dietzia</taxon>
    </lineage>
</organism>
<protein>
    <submittedName>
        <fullName evidence="4">FAD-dependent urate hydroxylase</fullName>
    </submittedName>
</protein>
<reference evidence="4 5" key="1">
    <citation type="submission" date="2016-06" db="EMBL/GenBank/DDBJ databases">
        <title>Complete genome sequence of a saline-alkali tolerant type strain Dietzia timorensis ID05-A0528T.</title>
        <authorList>
            <person name="Wu X."/>
        </authorList>
    </citation>
    <scope>NUCLEOTIDE SEQUENCE [LARGE SCALE GENOMIC DNA]</scope>
    <source>
        <strain evidence="4 5">ID05-A0528</strain>
    </source>
</reference>
<proteinExistence type="predicted"/>
<dbReference type="GO" id="GO:0004497">
    <property type="term" value="F:monooxygenase activity"/>
    <property type="evidence" value="ECO:0007669"/>
    <property type="project" value="UniProtKB-KW"/>
</dbReference>
<keyword evidence="2" id="KW-0503">Monooxygenase</keyword>
<dbReference type="PRINTS" id="PR00420">
    <property type="entry name" value="RNGMNOXGNASE"/>
</dbReference>
<dbReference type="InterPro" id="IPR050493">
    <property type="entry name" value="FAD-dep_Monooxygenase_BioMet"/>
</dbReference>
<dbReference type="Pfam" id="PF13450">
    <property type="entry name" value="NAD_binding_8"/>
    <property type="match status" value="1"/>
</dbReference>
<dbReference type="PANTHER" id="PTHR13789">
    <property type="entry name" value="MONOOXYGENASE"/>
    <property type="match status" value="1"/>
</dbReference>
<accession>A0A173LM56</accession>
<evidence type="ECO:0000256" key="2">
    <source>
        <dbReference type="ARBA" id="ARBA00023033"/>
    </source>
</evidence>
<dbReference type="InterPro" id="IPR036188">
    <property type="entry name" value="FAD/NAD-bd_sf"/>
</dbReference>
<dbReference type="InterPro" id="IPR002938">
    <property type="entry name" value="FAD-bd"/>
</dbReference>
<evidence type="ECO:0000256" key="1">
    <source>
        <dbReference type="ARBA" id="ARBA00023002"/>
    </source>
</evidence>
<keyword evidence="5" id="KW-1185">Reference proteome</keyword>
<keyword evidence="1" id="KW-0560">Oxidoreductase</keyword>
<name>A0A173LM56_9ACTN</name>
<dbReference type="SUPFAM" id="SSF51905">
    <property type="entry name" value="FAD/NAD(P)-binding domain"/>
    <property type="match status" value="1"/>
</dbReference>
<gene>
    <name evidence="4" type="ORF">BJL86_1897</name>
</gene>
<dbReference type="AlphaFoldDB" id="A0A173LM56"/>